<dbReference type="Pfam" id="PF07944">
    <property type="entry name" value="Beta-AFase-like_GH127_cat"/>
    <property type="match status" value="1"/>
</dbReference>
<comment type="caution">
    <text evidence="3">The sequence shown here is derived from an EMBL/GenBank/DDBJ whole genome shotgun (WGS) entry which is preliminary data.</text>
</comment>
<evidence type="ECO:0000259" key="1">
    <source>
        <dbReference type="Pfam" id="PF07944"/>
    </source>
</evidence>
<dbReference type="InterPro" id="IPR008928">
    <property type="entry name" value="6-hairpin_glycosidase_sf"/>
</dbReference>
<name>A0ABU0H0V8_9HYPH</name>
<proteinExistence type="predicted"/>
<keyword evidence="4" id="KW-1185">Reference proteome</keyword>
<dbReference type="SUPFAM" id="SSF48208">
    <property type="entry name" value="Six-hairpin glycosidases"/>
    <property type="match status" value="1"/>
</dbReference>
<evidence type="ECO:0000259" key="2">
    <source>
        <dbReference type="Pfam" id="PF20736"/>
    </source>
</evidence>
<evidence type="ECO:0000313" key="3">
    <source>
        <dbReference type="EMBL" id="MDQ0435938.1"/>
    </source>
</evidence>
<dbReference type="InterPro" id="IPR049046">
    <property type="entry name" value="Beta-AFase-like_GH127_middle"/>
</dbReference>
<dbReference type="Pfam" id="PF20736">
    <property type="entry name" value="Glyco_hydro127M"/>
    <property type="match status" value="1"/>
</dbReference>
<protein>
    <submittedName>
        <fullName evidence="3">DUF1680 family protein</fullName>
    </submittedName>
</protein>
<accession>A0ABU0H0V8</accession>
<feature type="domain" description="Non-reducing end beta-L-arabinofuranosidase-like GH127 catalytic" evidence="1">
    <location>
        <begin position="17"/>
        <end position="376"/>
    </location>
</feature>
<reference evidence="3 4" key="1">
    <citation type="submission" date="2023-07" db="EMBL/GenBank/DDBJ databases">
        <title>Genomic Encyclopedia of Type Strains, Phase IV (KMG-IV): sequencing the most valuable type-strain genomes for metagenomic binning, comparative biology and taxonomic classification.</title>
        <authorList>
            <person name="Goeker M."/>
        </authorList>
    </citation>
    <scope>NUCLEOTIDE SEQUENCE [LARGE SCALE GENOMIC DNA]</scope>
    <source>
        <strain evidence="3 4">B6-8</strain>
    </source>
</reference>
<organism evidence="3 4">
    <name type="scientific">Kaistia dalseonensis</name>
    <dbReference type="NCBI Taxonomy" id="410840"/>
    <lineage>
        <taxon>Bacteria</taxon>
        <taxon>Pseudomonadati</taxon>
        <taxon>Pseudomonadota</taxon>
        <taxon>Alphaproteobacteria</taxon>
        <taxon>Hyphomicrobiales</taxon>
        <taxon>Kaistiaceae</taxon>
        <taxon>Kaistia</taxon>
    </lineage>
</organism>
<dbReference type="RefSeq" id="WP_266346890.1">
    <property type="nucleotide sequence ID" value="NZ_JAPKNG010000001.1"/>
</dbReference>
<dbReference type="Proteomes" id="UP001241603">
    <property type="component" value="Unassembled WGS sequence"/>
</dbReference>
<evidence type="ECO:0000313" key="4">
    <source>
        <dbReference type="Proteomes" id="UP001241603"/>
    </source>
</evidence>
<dbReference type="PANTHER" id="PTHR31151:SF0">
    <property type="entry name" value="PROLINE-TRNA LIGASE (DUF1680)"/>
    <property type="match status" value="1"/>
</dbReference>
<dbReference type="EMBL" id="JAUSVO010000001">
    <property type="protein sequence ID" value="MDQ0435938.1"/>
    <property type="molecule type" value="Genomic_DNA"/>
</dbReference>
<gene>
    <name evidence="3" type="ORF">QO014_000308</name>
</gene>
<dbReference type="PANTHER" id="PTHR31151">
    <property type="entry name" value="PROLINE-TRNA LIGASE (DUF1680)"/>
    <property type="match status" value="1"/>
</dbReference>
<sequence length="577" mass="64327">MTAGGKVLLEEFGFGSVTLLPGRFRTQVDEAAATYGALSNDSILKGFRAQSGQDAPGDAMGGWCAANSAVIFGQLVSGMVRLGRATHNQALVDKAISLHEGWLATLPADGNARMRLYDWEKLAQGLIDLHLLAQVESALPALRATTGWAERTFDRTRPLANTHDFWGAGPGDTSEWYILPEAFYRIYQATNDSVFKEFADLWLYEDYWAPFAEGKAPETVEAVHAYSHVNAFSSAAMAYAVTGEKRYLDICVHGYDFIQKTQVYATGAYGPDERLMPPNGSLGRSLECCAYHAEVPCGSWAGFKLSRYLMSFTGEARYGDWIETLLYNAIGSALPVQQDGTAFYYGDYRISAGAKEYYWQQWPCCSGTYIQDMAEYHNLVFFKDAAGLYVNLYLPSQLSWTHGGQTITVTQETLYPERDSSTLRFDMAEAAEFALRFRIPGWAKGAVIAVNGERVPVAARPGDWAVIDRLWMPSDSVTITIPMALRAVPIDEQHPDRVAMMYGPIVLAQDEACCRRPLTIAPDTALETRLIKDGDGPRFRITNAVPERHTRYLVPLYSFPKDWPYWVYFDLHAPSLY</sequence>
<feature type="domain" description="Non-reducing end beta-L-arabinofuranosidase-like GH127 middle" evidence="2">
    <location>
        <begin position="388"/>
        <end position="483"/>
    </location>
</feature>
<dbReference type="InterPro" id="IPR012878">
    <property type="entry name" value="Beta-AFase-like_GH127_cat"/>
</dbReference>